<evidence type="ECO:0000313" key="2">
    <source>
        <dbReference type="EMBL" id="ALC05456.1"/>
    </source>
</evidence>
<reference evidence="2 3" key="1">
    <citation type="submission" date="2014-08" db="EMBL/GenBank/DDBJ databases">
        <title>Complete genome sequence of Corynebacterium deserti GIMN1.010 (=DSM 45689), isolated from desert sand in western China.</title>
        <authorList>
            <person name="Ruckert C."/>
            <person name="Albersmeier A."/>
            <person name="Kalinowski J."/>
        </authorList>
    </citation>
    <scope>NUCLEOTIDE SEQUENCE [LARGE SCALE GENOMIC DNA]</scope>
    <source>
        <strain evidence="2 3">GIMN1.010</strain>
    </source>
</reference>
<evidence type="ECO:0000256" key="1">
    <source>
        <dbReference type="SAM" id="MobiDB-lite"/>
    </source>
</evidence>
<dbReference type="AlphaFoldDB" id="A0A0M5IFZ5"/>
<dbReference type="EMBL" id="CP009220">
    <property type="protein sequence ID" value="ALC05456.1"/>
    <property type="molecule type" value="Genomic_DNA"/>
</dbReference>
<organism evidence="2 3">
    <name type="scientific">Corynebacterium deserti GIMN1.010</name>
    <dbReference type="NCBI Taxonomy" id="931089"/>
    <lineage>
        <taxon>Bacteria</taxon>
        <taxon>Bacillati</taxon>
        <taxon>Actinomycetota</taxon>
        <taxon>Actinomycetes</taxon>
        <taxon>Mycobacteriales</taxon>
        <taxon>Corynebacteriaceae</taxon>
        <taxon>Corynebacterium</taxon>
    </lineage>
</organism>
<feature type="region of interest" description="Disordered" evidence="1">
    <location>
        <begin position="58"/>
        <end position="80"/>
    </location>
</feature>
<protein>
    <submittedName>
        <fullName evidence="2">Uncharacterized protein</fullName>
    </submittedName>
</protein>
<keyword evidence="3" id="KW-1185">Reference proteome</keyword>
<dbReference type="KEGG" id="cdx:CDES_05080"/>
<evidence type="ECO:0000313" key="3">
    <source>
        <dbReference type="Proteomes" id="UP000068067"/>
    </source>
</evidence>
<proteinExistence type="predicted"/>
<name>A0A0M5IFZ5_9CORY</name>
<dbReference type="Proteomes" id="UP000068067">
    <property type="component" value="Chromosome"/>
</dbReference>
<accession>A0A0M5IFZ5</accession>
<gene>
    <name evidence="2" type="ORF">CDES_05080</name>
</gene>
<sequence length="80" mass="9192">MRYGPTEVVGAIERVVNAGSCEFWTRPNKFFFQLPIFERFPLSRKWIIFGTIGKEPETPIFPTGRPHDGHAKSQTRILSV</sequence>